<reference evidence="2" key="1">
    <citation type="submission" date="2019-08" db="EMBL/GenBank/DDBJ databases">
        <authorList>
            <person name="Kucharzyk K."/>
            <person name="Murdoch R.W."/>
            <person name="Higgins S."/>
            <person name="Loffler F."/>
        </authorList>
    </citation>
    <scope>NUCLEOTIDE SEQUENCE</scope>
</reference>
<evidence type="ECO:0000256" key="1">
    <source>
        <dbReference type="SAM" id="MobiDB-lite"/>
    </source>
</evidence>
<feature type="region of interest" description="Disordered" evidence="1">
    <location>
        <begin position="131"/>
        <end position="172"/>
    </location>
</feature>
<sequence length="172" mass="17653">MLLDGALPLPQADGIAELVAQHLHLHMAGGIDVLFQIKRPVPKGGLGLPGGGLEGGGKLARLPHQADAPPPAPRAGLEQHRVAHFGGRGEGALRVGQQARARNDRYARRLHGPAGLVLVAHAGDHRFRRADEGQPVRPAGGGEGGVFGEEAVARVNGLGPGDQRGADDAPGV</sequence>
<name>A0A645I285_9ZZZZ</name>
<accession>A0A645I285</accession>
<gene>
    <name evidence="2" type="ORF">SDC9_192915</name>
</gene>
<organism evidence="2">
    <name type="scientific">bioreactor metagenome</name>
    <dbReference type="NCBI Taxonomy" id="1076179"/>
    <lineage>
        <taxon>unclassified sequences</taxon>
        <taxon>metagenomes</taxon>
        <taxon>ecological metagenomes</taxon>
    </lineage>
</organism>
<protein>
    <submittedName>
        <fullName evidence="2">Uncharacterized protein</fullName>
    </submittedName>
</protein>
<proteinExistence type="predicted"/>
<comment type="caution">
    <text evidence="2">The sequence shown here is derived from an EMBL/GenBank/DDBJ whole genome shotgun (WGS) entry which is preliminary data.</text>
</comment>
<dbReference type="EMBL" id="VSSQ01105164">
    <property type="protein sequence ID" value="MPN45348.1"/>
    <property type="molecule type" value="Genomic_DNA"/>
</dbReference>
<dbReference type="AlphaFoldDB" id="A0A645I285"/>
<evidence type="ECO:0000313" key="2">
    <source>
        <dbReference type="EMBL" id="MPN45348.1"/>
    </source>
</evidence>